<evidence type="ECO:0000256" key="1">
    <source>
        <dbReference type="SAM" id="MobiDB-lite"/>
    </source>
</evidence>
<dbReference type="Proteomes" id="UP000316079">
    <property type="component" value="Unassembled WGS sequence"/>
</dbReference>
<accession>A0A553MPI5</accession>
<keyword evidence="2" id="KW-0472">Membrane</keyword>
<proteinExistence type="predicted"/>
<reference evidence="3 4" key="1">
    <citation type="journal article" date="2019" name="Sci. Data">
        <title>Hybrid genome assembly and annotation of Danionella translucida.</title>
        <authorList>
            <person name="Kadobianskyi M."/>
            <person name="Schulze L."/>
            <person name="Schuelke M."/>
            <person name="Judkewitz B."/>
        </authorList>
    </citation>
    <scope>NUCLEOTIDE SEQUENCE [LARGE SCALE GENOMIC DNA]</scope>
    <source>
        <strain evidence="3 4">Bolton</strain>
    </source>
</reference>
<keyword evidence="2" id="KW-0812">Transmembrane</keyword>
<sequence>MLLSADLLLSLMRESDRSLPQRERELLKLTRHTDNRNSSAGAGQTSGLSDSPLKLFLSSVTRLMCLSTIIHVFFPWAFSLLFFVLGMKPDVVDVKRGGAQIVQCASLRRVKQ</sequence>
<dbReference type="OrthoDB" id="20872at2759"/>
<keyword evidence="4" id="KW-1185">Reference proteome</keyword>
<evidence type="ECO:0000313" key="3">
    <source>
        <dbReference type="EMBL" id="TRY55085.1"/>
    </source>
</evidence>
<protein>
    <submittedName>
        <fullName evidence="3">Uncharacterized protein</fullName>
    </submittedName>
</protein>
<dbReference type="EMBL" id="SRMA01027335">
    <property type="protein sequence ID" value="TRY55085.1"/>
    <property type="molecule type" value="Genomic_DNA"/>
</dbReference>
<evidence type="ECO:0000256" key="2">
    <source>
        <dbReference type="SAM" id="Phobius"/>
    </source>
</evidence>
<feature type="compositionally biased region" description="Polar residues" evidence="1">
    <location>
        <begin position="36"/>
        <end position="49"/>
    </location>
</feature>
<evidence type="ECO:0000313" key="4">
    <source>
        <dbReference type="Proteomes" id="UP000316079"/>
    </source>
</evidence>
<gene>
    <name evidence="3" type="ORF">DNTS_034513</name>
</gene>
<name>A0A553MPI5_9TELE</name>
<feature type="region of interest" description="Disordered" evidence="1">
    <location>
        <begin position="28"/>
        <end position="49"/>
    </location>
</feature>
<organism evidence="3 4">
    <name type="scientific">Danionella cerebrum</name>
    <dbReference type="NCBI Taxonomy" id="2873325"/>
    <lineage>
        <taxon>Eukaryota</taxon>
        <taxon>Metazoa</taxon>
        <taxon>Chordata</taxon>
        <taxon>Craniata</taxon>
        <taxon>Vertebrata</taxon>
        <taxon>Euteleostomi</taxon>
        <taxon>Actinopterygii</taxon>
        <taxon>Neopterygii</taxon>
        <taxon>Teleostei</taxon>
        <taxon>Ostariophysi</taxon>
        <taxon>Cypriniformes</taxon>
        <taxon>Danionidae</taxon>
        <taxon>Danioninae</taxon>
        <taxon>Danionella</taxon>
    </lineage>
</organism>
<dbReference type="AlphaFoldDB" id="A0A553MPI5"/>
<feature type="transmembrane region" description="Helical" evidence="2">
    <location>
        <begin position="63"/>
        <end position="85"/>
    </location>
</feature>
<comment type="caution">
    <text evidence="3">The sequence shown here is derived from an EMBL/GenBank/DDBJ whole genome shotgun (WGS) entry which is preliminary data.</text>
</comment>
<keyword evidence="2" id="KW-1133">Transmembrane helix</keyword>